<dbReference type="Proteomes" id="UP000299102">
    <property type="component" value="Unassembled WGS sequence"/>
</dbReference>
<feature type="region of interest" description="Disordered" evidence="1">
    <location>
        <begin position="49"/>
        <end position="69"/>
    </location>
</feature>
<dbReference type="EMBL" id="BGZK01002076">
    <property type="protein sequence ID" value="GBP90328.1"/>
    <property type="molecule type" value="Genomic_DNA"/>
</dbReference>
<protein>
    <submittedName>
        <fullName evidence="2">Uncharacterized protein</fullName>
    </submittedName>
</protein>
<evidence type="ECO:0000313" key="3">
    <source>
        <dbReference type="Proteomes" id="UP000299102"/>
    </source>
</evidence>
<evidence type="ECO:0000256" key="1">
    <source>
        <dbReference type="SAM" id="MobiDB-lite"/>
    </source>
</evidence>
<gene>
    <name evidence="2" type="ORF">EVAR_37388_1</name>
</gene>
<reference evidence="2 3" key="1">
    <citation type="journal article" date="2019" name="Commun. Biol.">
        <title>The bagworm genome reveals a unique fibroin gene that provides high tensile strength.</title>
        <authorList>
            <person name="Kono N."/>
            <person name="Nakamura H."/>
            <person name="Ohtoshi R."/>
            <person name="Tomita M."/>
            <person name="Numata K."/>
            <person name="Arakawa K."/>
        </authorList>
    </citation>
    <scope>NUCLEOTIDE SEQUENCE [LARGE SCALE GENOMIC DNA]</scope>
</reference>
<proteinExistence type="predicted"/>
<sequence>MRTHRAVRSAFCPLTYAVHPIPRRKLRPSTPTRDGPIDSSGVVNEALDYHKNLPPGPARANTGSSASLTHLRYKRPRRREIKVCEQSAGRTVDGDDGSSPTVDTAAFLLPDPVTDYTRWWAPFAEGGLFLWVVYREVKK</sequence>
<evidence type="ECO:0000313" key="2">
    <source>
        <dbReference type="EMBL" id="GBP90328.1"/>
    </source>
</evidence>
<dbReference type="AlphaFoldDB" id="A0A4C1ZRC1"/>
<comment type="caution">
    <text evidence="2">The sequence shown here is derived from an EMBL/GenBank/DDBJ whole genome shotgun (WGS) entry which is preliminary data.</text>
</comment>
<organism evidence="2 3">
    <name type="scientific">Eumeta variegata</name>
    <name type="common">Bagworm moth</name>
    <name type="synonym">Eumeta japonica</name>
    <dbReference type="NCBI Taxonomy" id="151549"/>
    <lineage>
        <taxon>Eukaryota</taxon>
        <taxon>Metazoa</taxon>
        <taxon>Ecdysozoa</taxon>
        <taxon>Arthropoda</taxon>
        <taxon>Hexapoda</taxon>
        <taxon>Insecta</taxon>
        <taxon>Pterygota</taxon>
        <taxon>Neoptera</taxon>
        <taxon>Endopterygota</taxon>
        <taxon>Lepidoptera</taxon>
        <taxon>Glossata</taxon>
        <taxon>Ditrysia</taxon>
        <taxon>Tineoidea</taxon>
        <taxon>Psychidae</taxon>
        <taxon>Oiketicinae</taxon>
        <taxon>Eumeta</taxon>
    </lineage>
</organism>
<accession>A0A4C1ZRC1</accession>
<keyword evidence="3" id="KW-1185">Reference proteome</keyword>
<name>A0A4C1ZRC1_EUMVA</name>